<organism evidence="1 2">
    <name type="scientific">Sphaerodactylus townsendi</name>
    <dbReference type="NCBI Taxonomy" id="933632"/>
    <lineage>
        <taxon>Eukaryota</taxon>
        <taxon>Metazoa</taxon>
        <taxon>Chordata</taxon>
        <taxon>Craniata</taxon>
        <taxon>Vertebrata</taxon>
        <taxon>Euteleostomi</taxon>
        <taxon>Lepidosauria</taxon>
        <taxon>Squamata</taxon>
        <taxon>Bifurcata</taxon>
        <taxon>Gekkota</taxon>
        <taxon>Sphaerodactylidae</taxon>
        <taxon>Sphaerodactylus</taxon>
    </lineage>
</organism>
<keyword evidence="2" id="KW-1185">Reference proteome</keyword>
<evidence type="ECO:0000313" key="2">
    <source>
        <dbReference type="Proteomes" id="UP000827872"/>
    </source>
</evidence>
<evidence type="ECO:0000313" key="1">
    <source>
        <dbReference type="EMBL" id="KAH7991120.1"/>
    </source>
</evidence>
<comment type="caution">
    <text evidence="1">The sequence shown here is derived from an EMBL/GenBank/DDBJ whole genome shotgun (WGS) entry which is preliminary data.</text>
</comment>
<sequence length="96" mass="10909">MGGAEMAISPRSLHSELMCPICLDMLKHTMTTKECLHRFCSDCMEILAAAAVAWGDHEALRPRSPGQELNRPSHNQQTLLERWLWEEGLKMQAMTE</sequence>
<protein>
    <submittedName>
        <fullName evidence="1">Uncharacterized protein</fullName>
    </submittedName>
</protein>
<reference evidence="1" key="1">
    <citation type="submission" date="2021-08" db="EMBL/GenBank/DDBJ databases">
        <title>The first chromosome-level gecko genome reveals the dynamic sex chromosomes of Neotropical dwarf geckos (Sphaerodactylidae: Sphaerodactylus).</title>
        <authorList>
            <person name="Pinto B.J."/>
            <person name="Keating S.E."/>
            <person name="Gamble T."/>
        </authorList>
    </citation>
    <scope>NUCLEOTIDE SEQUENCE</scope>
    <source>
        <strain evidence="1">TG3544</strain>
    </source>
</reference>
<dbReference type="EMBL" id="CM037616">
    <property type="protein sequence ID" value="KAH7991120.1"/>
    <property type="molecule type" value="Genomic_DNA"/>
</dbReference>
<accession>A0ACB8EFK9</accession>
<name>A0ACB8EFK9_9SAUR</name>
<proteinExistence type="predicted"/>
<gene>
    <name evidence="1" type="ORF">K3G42_001415</name>
</gene>
<dbReference type="Proteomes" id="UP000827872">
    <property type="component" value="Linkage Group LG03"/>
</dbReference>